<evidence type="ECO:0000313" key="2">
    <source>
        <dbReference type="Proteomes" id="UP000186744"/>
    </source>
</evidence>
<gene>
    <name evidence="1" type="ORF">SAMN05421786_106159</name>
</gene>
<dbReference type="OrthoDB" id="1256030at2"/>
<reference evidence="2" key="1">
    <citation type="submission" date="2017-01" db="EMBL/GenBank/DDBJ databases">
        <authorList>
            <person name="Varghese N."/>
            <person name="Submissions S."/>
        </authorList>
    </citation>
    <scope>NUCLEOTIDE SEQUENCE [LARGE SCALE GENOMIC DNA]</scope>
    <source>
        <strain evidence="2">DSM 18017</strain>
    </source>
</reference>
<sequence>MKKSFLPLLLAVLCLSCENPKPKITTGDDPHIDSLLTRARANAKIQFEEIDRKMEAHQDSIDPLRSKQTTTSASIATQYIFVRLEIEEDKGMKIQQGNFVSGIQEIKSLTEDEKARLEDQVLAEYLKSSGAQLFNGRVKKKETFVFSSYKEASAKRNSFLISE</sequence>
<accession>A0A1N7PT00</accession>
<dbReference type="AlphaFoldDB" id="A0A1N7PT00"/>
<dbReference type="EMBL" id="FTOL01000006">
    <property type="protein sequence ID" value="SIT13680.1"/>
    <property type="molecule type" value="Genomic_DNA"/>
</dbReference>
<evidence type="ECO:0000313" key="1">
    <source>
        <dbReference type="EMBL" id="SIT13680.1"/>
    </source>
</evidence>
<dbReference type="Proteomes" id="UP000186744">
    <property type="component" value="Unassembled WGS sequence"/>
</dbReference>
<protein>
    <submittedName>
        <fullName evidence="1">Uncharacterized protein</fullName>
    </submittedName>
</protein>
<keyword evidence="2" id="KW-1185">Reference proteome</keyword>
<dbReference type="STRING" id="373668.SAMN05421786_106159"/>
<organism evidence="1 2">
    <name type="scientific">Chryseobacterium ureilyticum</name>
    <dbReference type="NCBI Taxonomy" id="373668"/>
    <lineage>
        <taxon>Bacteria</taxon>
        <taxon>Pseudomonadati</taxon>
        <taxon>Bacteroidota</taxon>
        <taxon>Flavobacteriia</taxon>
        <taxon>Flavobacteriales</taxon>
        <taxon>Weeksellaceae</taxon>
        <taxon>Chryseobacterium group</taxon>
        <taxon>Chryseobacterium</taxon>
    </lineage>
</organism>
<proteinExistence type="predicted"/>
<name>A0A1N7PT00_9FLAO</name>
<dbReference type="RefSeq" id="WP_076553041.1">
    <property type="nucleotide sequence ID" value="NZ_FTOL01000006.1"/>
</dbReference>